<feature type="compositionally biased region" description="Polar residues" evidence="1">
    <location>
        <begin position="330"/>
        <end position="343"/>
    </location>
</feature>
<evidence type="ECO:0000313" key="2">
    <source>
        <dbReference type="EMBL" id="CAG8949398.1"/>
    </source>
</evidence>
<gene>
    <name evidence="2" type="ORF">HYFRA_00005027</name>
</gene>
<accession>A0A9N9KLW4</accession>
<dbReference type="EMBL" id="CAJVRL010000002">
    <property type="protein sequence ID" value="CAG8949398.1"/>
    <property type="molecule type" value="Genomic_DNA"/>
</dbReference>
<feature type="compositionally biased region" description="Polar residues" evidence="1">
    <location>
        <begin position="1"/>
        <end position="12"/>
    </location>
</feature>
<dbReference type="OrthoDB" id="4194555at2759"/>
<feature type="region of interest" description="Disordered" evidence="1">
    <location>
        <begin position="223"/>
        <end position="245"/>
    </location>
</feature>
<name>A0A9N9KLW4_9HELO</name>
<evidence type="ECO:0000256" key="1">
    <source>
        <dbReference type="SAM" id="MobiDB-lite"/>
    </source>
</evidence>
<keyword evidence="3" id="KW-1185">Reference proteome</keyword>
<evidence type="ECO:0008006" key="4">
    <source>
        <dbReference type="Google" id="ProtNLM"/>
    </source>
</evidence>
<dbReference type="Proteomes" id="UP000696280">
    <property type="component" value="Unassembled WGS sequence"/>
</dbReference>
<feature type="region of interest" description="Disordered" evidence="1">
    <location>
        <begin position="1"/>
        <end position="20"/>
    </location>
</feature>
<sequence length="848" mass="94421">MRKSSASMSDSTPSKKRKTRGAFVVRSKTVSWPEKALPVEIFNLIINYLPRSAVQNMRLVNHDFEEKVSEYLFRVVVVPFKPEIYGISGASDPRVIERMGSVMLQDKGMRVFEGFGKRIRKFAMSFEFDEEKLANPPLKSDQEAITSFWGIYRWPYKKYNRYTQLEGLEQTADETRSMAKALRCISEARVFGLSIDGGLGWLAGPDTNYKVIERGEKPVVFGESNFVPEPRKNTPKRAKGARASDSGLLVPRNSSLYAAFERMLQEAGYGGDTLEASVRMMLESEDTSSTATPDLHDSPDQILAPLAHTGPGLGLRRRRGLRIAEPWAMQDNQSPNPLVATNSDGDDDRSEEEAEMDINPFFAFANGTRTKVDNYPLKPNELTSAQREMLLETEWAQCAFMQSYAIAVIDNPLTFSKVTELNIARIPSRHLTILRREDFWDSLPSLNTLSLAVIPDWREVVKLPTSFVQDNLLQPSKSVSGAYQILQDQISHRTNITSLHFEWLCGGEYAPGMFSRNQHILAAPLVPKALDMINRAHVTRVLTLPHVKTLSLKNCWISPHVLNRFGSYLRAANLKSFKFDSVSLTAPVPANTQPAALAQNANQHPHPPVQAHVQGPNVFNQLMPQVHQQNLIANAAHLQGAMAALGPHHGPQQIQQVVQQIQAAVAGQPPANPDPDPAGLEWLTVRPDSWAQIIDALTPGINLSHIQYRNDIGPEPTARPLTRLTKLEFISCGYVRLPLDYDQSVIDPDGTTLPNLSVRRASEMAAYMMKTDDHTLAIVVNRMSAMESATLRNAWDMTVGWSASRSQLATEARIDGVAHAGRGRFDGLIEVAESPVDTIPRRQVTLTI</sequence>
<evidence type="ECO:0000313" key="3">
    <source>
        <dbReference type="Proteomes" id="UP000696280"/>
    </source>
</evidence>
<reference evidence="2" key="1">
    <citation type="submission" date="2021-07" db="EMBL/GenBank/DDBJ databases">
        <authorList>
            <person name="Durling M."/>
        </authorList>
    </citation>
    <scope>NUCLEOTIDE SEQUENCE</scope>
</reference>
<protein>
    <recommendedName>
        <fullName evidence="4">F-box domain-containing protein</fullName>
    </recommendedName>
</protein>
<comment type="caution">
    <text evidence="2">The sequence shown here is derived from an EMBL/GenBank/DDBJ whole genome shotgun (WGS) entry which is preliminary data.</text>
</comment>
<feature type="region of interest" description="Disordered" evidence="1">
    <location>
        <begin position="329"/>
        <end position="352"/>
    </location>
</feature>
<proteinExistence type="predicted"/>
<organism evidence="2 3">
    <name type="scientific">Hymenoscyphus fraxineus</name>
    <dbReference type="NCBI Taxonomy" id="746836"/>
    <lineage>
        <taxon>Eukaryota</taxon>
        <taxon>Fungi</taxon>
        <taxon>Dikarya</taxon>
        <taxon>Ascomycota</taxon>
        <taxon>Pezizomycotina</taxon>
        <taxon>Leotiomycetes</taxon>
        <taxon>Helotiales</taxon>
        <taxon>Helotiaceae</taxon>
        <taxon>Hymenoscyphus</taxon>
    </lineage>
</organism>
<dbReference type="AlphaFoldDB" id="A0A9N9KLW4"/>